<dbReference type="EMBL" id="HBUF01105175">
    <property type="protein sequence ID" value="CAG6639042.1"/>
    <property type="molecule type" value="Transcribed_RNA"/>
</dbReference>
<dbReference type="EMBL" id="HBUF01369174">
    <property type="protein sequence ID" value="CAG6725225.1"/>
    <property type="molecule type" value="Transcribed_RNA"/>
</dbReference>
<feature type="region of interest" description="Disordered" evidence="1">
    <location>
        <begin position="70"/>
        <end position="99"/>
    </location>
</feature>
<name>A0A8D8YAQ5_9HEMI</name>
<organism evidence="2">
    <name type="scientific">Cacopsylla melanoneura</name>
    <dbReference type="NCBI Taxonomy" id="428564"/>
    <lineage>
        <taxon>Eukaryota</taxon>
        <taxon>Metazoa</taxon>
        <taxon>Ecdysozoa</taxon>
        <taxon>Arthropoda</taxon>
        <taxon>Hexapoda</taxon>
        <taxon>Insecta</taxon>
        <taxon>Pterygota</taxon>
        <taxon>Neoptera</taxon>
        <taxon>Paraneoptera</taxon>
        <taxon>Hemiptera</taxon>
        <taxon>Sternorrhyncha</taxon>
        <taxon>Psylloidea</taxon>
        <taxon>Psyllidae</taxon>
        <taxon>Psyllinae</taxon>
        <taxon>Cacopsylla</taxon>
    </lineage>
</organism>
<feature type="compositionally biased region" description="Polar residues" evidence="1">
    <location>
        <begin position="89"/>
        <end position="99"/>
    </location>
</feature>
<evidence type="ECO:0000256" key="1">
    <source>
        <dbReference type="SAM" id="MobiDB-lite"/>
    </source>
</evidence>
<dbReference type="EMBL" id="HBUF01654577">
    <property type="protein sequence ID" value="CAG6787537.1"/>
    <property type="molecule type" value="Transcribed_RNA"/>
</dbReference>
<dbReference type="AlphaFoldDB" id="A0A8D8YAQ5"/>
<dbReference type="EMBL" id="HBUF01369175">
    <property type="protein sequence ID" value="CAG6725227.1"/>
    <property type="molecule type" value="Transcribed_RNA"/>
</dbReference>
<proteinExistence type="predicted"/>
<sequence>MPNISVKNFTDLRPTTAKTSHPANIPVKKWKSSSHCLSIEFQPWMRAKRKYPWTCSFSCTGQTSGLPLTTPRLQTKWSSPGPGTIASGPLTSTLDSCGR</sequence>
<accession>A0A8D8YAQ5</accession>
<protein>
    <submittedName>
        <fullName evidence="2">Uncharacterized protein</fullName>
    </submittedName>
</protein>
<evidence type="ECO:0000313" key="2">
    <source>
        <dbReference type="EMBL" id="CAG6725227.1"/>
    </source>
</evidence>
<reference evidence="2" key="1">
    <citation type="submission" date="2021-05" db="EMBL/GenBank/DDBJ databases">
        <authorList>
            <person name="Alioto T."/>
            <person name="Alioto T."/>
            <person name="Gomez Garrido J."/>
        </authorList>
    </citation>
    <scope>NUCLEOTIDE SEQUENCE</scope>
</reference>